<dbReference type="EMBL" id="LAZR01022921">
    <property type="protein sequence ID" value="KKL80221.1"/>
    <property type="molecule type" value="Genomic_DNA"/>
</dbReference>
<accession>A0A0F9FP32</accession>
<proteinExistence type="predicted"/>
<evidence type="ECO:0000313" key="1">
    <source>
        <dbReference type="EMBL" id="KKL80221.1"/>
    </source>
</evidence>
<comment type="caution">
    <text evidence="1">The sequence shown here is derived from an EMBL/GenBank/DDBJ whole genome shotgun (WGS) entry which is preliminary data.</text>
</comment>
<reference evidence="1" key="1">
    <citation type="journal article" date="2015" name="Nature">
        <title>Complex archaea that bridge the gap between prokaryotes and eukaryotes.</title>
        <authorList>
            <person name="Spang A."/>
            <person name="Saw J.H."/>
            <person name="Jorgensen S.L."/>
            <person name="Zaremba-Niedzwiedzka K."/>
            <person name="Martijn J."/>
            <person name="Lind A.E."/>
            <person name="van Eijk R."/>
            <person name="Schleper C."/>
            <person name="Guy L."/>
            <person name="Ettema T.J."/>
        </authorList>
    </citation>
    <scope>NUCLEOTIDE SEQUENCE</scope>
</reference>
<dbReference type="InterPro" id="IPR012337">
    <property type="entry name" value="RNaseH-like_sf"/>
</dbReference>
<protein>
    <recommendedName>
        <fullName evidence="2">Transposase IS4-like domain-containing protein</fullName>
    </recommendedName>
</protein>
<name>A0A0F9FP32_9ZZZZ</name>
<gene>
    <name evidence="1" type="ORF">LCGC14_2006930</name>
</gene>
<dbReference type="AlphaFoldDB" id="A0A0F9FP32"/>
<organism evidence="1">
    <name type="scientific">marine sediment metagenome</name>
    <dbReference type="NCBI Taxonomy" id="412755"/>
    <lineage>
        <taxon>unclassified sequences</taxon>
        <taxon>metagenomes</taxon>
        <taxon>ecological metagenomes</taxon>
    </lineage>
</organism>
<dbReference type="SUPFAM" id="SSF53098">
    <property type="entry name" value="Ribonuclease H-like"/>
    <property type="match status" value="1"/>
</dbReference>
<sequence>MQGGEVFRTLLSFLTSAFDGFPDVRTGQNTQYSMHDFGMAAFAVFFSQSPSFLAHQQLMQQTRSMNNGETLFGIQKLPTDNQIRNLLDPVDPKHLHAVFGSVFEYLMQQKVVEQFRSFDDTLLVALDGTGYFYSESIHCTSCTVANHRDGRISYAHSALMAAVVKPGCPQVIPLEPEFIVPQDGHKKQDCERVAAKRWIDSVGPQYSPLGITLLGDDIYACQPMIEKVLSQDMNYIFTAKPRSHKYLYEELESLEKLEELKVVKLSQWTGKKHRHLTYRYVNQVPLKDDEKSIEVNWVEITITNDEGKVTFRTAFISSYFINEDNVAQLVEAGRCRWKIENEDFNNLKTKGYHFEHSFGHGNQYLSRTLLSMNILAFLFHTVLELLDDSCAWLRKTLPRRDTFFQHIAALTQYLCFAGWESLLAFMIRGLREGPRPPPDMSTIIR</sequence>
<evidence type="ECO:0008006" key="2">
    <source>
        <dbReference type="Google" id="ProtNLM"/>
    </source>
</evidence>